<dbReference type="InterPro" id="IPR036919">
    <property type="entry name" value="Ribo_uL30_ferredoxin-like_sf"/>
</dbReference>
<name>A0A1G4JKF2_9SACH</name>
<evidence type="ECO:0000256" key="3">
    <source>
        <dbReference type="ARBA" id="ARBA00022517"/>
    </source>
</evidence>
<protein>
    <recommendedName>
        <fullName evidence="7">Ribosome biogenesis protein RLP7</fullName>
    </recommendedName>
</protein>
<dbReference type="SUPFAM" id="SSF55129">
    <property type="entry name" value="Ribosomal protein L30p/L7e"/>
    <property type="match status" value="1"/>
</dbReference>
<dbReference type="Pfam" id="PF00327">
    <property type="entry name" value="Ribosomal_L30"/>
    <property type="match status" value="1"/>
</dbReference>
<evidence type="ECO:0000259" key="9">
    <source>
        <dbReference type="Pfam" id="PF00327"/>
    </source>
</evidence>
<evidence type="ECO:0000313" key="10">
    <source>
        <dbReference type="EMBL" id="SCU90760.1"/>
    </source>
</evidence>
<evidence type="ECO:0000256" key="1">
    <source>
        <dbReference type="ARBA" id="ARBA00004604"/>
    </source>
</evidence>
<reference evidence="11" key="1">
    <citation type="submission" date="2016-03" db="EMBL/GenBank/DDBJ databases">
        <authorList>
            <person name="Devillers Hugo."/>
        </authorList>
    </citation>
    <scope>NUCLEOTIDE SEQUENCE [LARGE SCALE GENOMIC DNA]</scope>
</reference>
<dbReference type="Proteomes" id="UP000191144">
    <property type="component" value="Chromosome E"/>
</dbReference>
<comment type="function">
    <text evidence="6">Involved in the biogenesis of the 60S ribosomal subunit. May act as a specificity factor that binds precursor rRNAs and tethers the enzymes that carry out the early 5' to 3' exonucleolytic reactions that generate the mature rRNAs.</text>
</comment>
<evidence type="ECO:0000256" key="8">
    <source>
        <dbReference type="SAM" id="MobiDB-lite"/>
    </source>
</evidence>
<dbReference type="GO" id="GO:0003735">
    <property type="term" value="F:structural constituent of ribosome"/>
    <property type="evidence" value="ECO:0007669"/>
    <property type="project" value="TreeGrafter"/>
</dbReference>
<keyword evidence="11" id="KW-1185">Reference proteome</keyword>
<dbReference type="CDD" id="cd01657">
    <property type="entry name" value="Ribosomal_L7_archeal_euk"/>
    <property type="match status" value="1"/>
</dbReference>
<accession>A0A1G4JKF2</accession>
<evidence type="ECO:0000256" key="5">
    <source>
        <dbReference type="ARBA" id="ARBA00023242"/>
    </source>
</evidence>
<dbReference type="InterPro" id="IPR018038">
    <property type="entry name" value="Ribosomal_uL30_CS"/>
</dbReference>
<proteinExistence type="inferred from homology"/>
<dbReference type="InterPro" id="IPR016082">
    <property type="entry name" value="Ribosomal_uL30_ferredoxin-like"/>
</dbReference>
<evidence type="ECO:0000256" key="2">
    <source>
        <dbReference type="ARBA" id="ARBA00007594"/>
    </source>
</evidence>
<dbReference type="GO" id="GO:0003723">
    <property type="term" value="F:RNA binding"/>
    <property type="evidence" value="ECO:0007669"/>
    <property type="project" value="UniProtKB-KW"/>
</dbReference>
<dbReference type="PROSITE" id="PS00634">
    <property type="entry name" value="RIBOSOMAL_L30"/>
    <property type="match status" value="1"/>
</dbReference>
<organism evidence="10 11">
    <name type="scientific">Lachancea meyersii CBS 8951</name>
    <dbReference type="NCBI Taxonomy" id="1266667"/>
    <lineage>
        <taxon>Eukaryota</taxon>
        <taxon>Fungi</taxon>
        <taxon>Dikarya</taxon>
        <taxon>Ascomycota</taxon>
        <taxon>Saccharomycotina</taxon>
        <taxon>Saccharomycetes</taxon>
        <taxon>Saccharomycetales</taxon>
        <taxon>Saccharomycetaceae</taxon>
        <taxon>Lachancea</taxon>
    </lineage>
</organism>
<evidence type="ECO:0000256" key="4">
    <source>
        <dbReference type="ARBA" id="ARBA00022884"/>
    </source>
</evidence>
<feature type="region of interest" description="Disordered" evidence="8">
    <location>
        <begin position="1"/>
        <end position="50"/>
    </location>
</feature>
<dbReference type="PANTHER" id="PTHR11524:SF26">
    <property type="entry name" value="RIBOSOME BIOGENESIS PROTEIN RLP7"/>
    <property type="match status" value="1"/>
</dbReference>
<keyword evidence="3" id="KW-0690">Ribosome biogenesis</keyword>
<keyword evidence="5" id="KW-0539">Nucleus</keyword>
<comment type="subcellular location">
    <subcellularLocation>
        <location evidence="1">Nucleus</location>
        <location evidence="1">Nucleolus</location>
    </subcellularLocation>
</comment>
<keyword evidence="4" id="KW-0694">RNA-binding</keyword>
<evidence type="ECO:0000256" key="6">
    <source>
        <dbReference type="ARBA" id="ARBA00037037"/>
    </source>
</evidence>
<dbReference type="AlphaFoldDB" id="A0A1G4JKF2"/>
<sequence>MVAGLDSNPEILLRKRRNADRTRLEKQELAQRRKEQQQKQKRARKNKFERAESIVATSLATQREKERIKRVSKLEAQRHKGETQHLASDRDFILKVRELTSEEAAAAAAAADDANDEDENSSLHTEKCIYDGKPTLLFVLRIRGPTAAKIPQKAHKVLSLLRLSEVNTGVFVRLSPQVYPLLKLVAPYVVVGEPSLASVRSLIHKRSRVLLAPSDGEEPRETILNDNNVVEEKLGSEGIICVEDIIHEIATLGDSFAKCNFFLLPFRLNREVSGFSAISKLHKIRQREWQKRALKVSNASTAPVVQVDVDSLIAKLN</sequence>
<dbReference type="GO" id="GO:0000463">
    <property type="term" value="P:maturation of LSU-rRNA from tricistronic rRNA transcript (SSU-rRNA, 5.8S rRNA, LSU-rRNA)"/>
    <property type="evidence" value="ECO:0007669"/>
    <property type="project" value="TreeGrafter"/>
</dbReference>
<comment type="similarity">
    <text evidence="2">Belongs to the universal ribosomal protein uL30 family.</text>
</comment>
<dbReference type="InterPro" id="IPR035808">
    <property type="entry name" value="Ribosomal_uL30_euk_arc"/>
</dbReference>
<dbReference type="InterPro" id="IPR039699">
    <property type="entry name" value="Ribosomal_uL30"/>
</dbReference>
<dbReference type="GO" id="GO:0022625">
    <property type="term" value="C:cytosolic large ribosomal subunit"/>
    <property type="evidence" value="ECO:0007669"/>
    <property type="project" value="TreeGrafter"/>
</dbReference>
<dbReference type="EMBL" id="LT598481">
    <property type="protein sequence ID" value="SCU90760.1"/>
    <property type="molecule type" value="Genomic_DNA"/>
</dbReference>
<dbReference type="OrthoDB" id="28644at2759"/>
<feature type="compositionally biased region" description="Basic and acidic residues" evidence="8">
    <location>
        <begin position="19"/>
        <end position="38"/>
    </location>
</feature>
<feature type="domain" description="Large ribosomal subunit protein uL30-like ferredoxin-like fold" evidence="9">
    <location>
        <begin position="137"/>
        <end position="189"/>
    </location>
</feature>
<dbReference type="GO" id="GO:0005730">
    <property type="term" value="C:nucleolus"/>
    <property type="evidence" value="ECO:0007669"/>
    <property type="project" value="UniProtKB-SubCell"/>
</dbReference>
<evidence type="ECO:0000313" key="11">
    <source>
        <dbReference type="Proteomes" id="UP000191144"/>
    </source>
</evidence>
<dbReference type="PANTHER" id="PTHR11524">
    <property type="entry name" value="60S RIBOSOMAL PROTEIN L7"/>
    <property type="match status" value="1"/>
</dbReference>
<gene>
    <name evidence="10" type="ORF">LAME_0E09934G</name>
</gene>
<dbReference type="Gene3D" id="3.30.1390.20">
    <property type="entry name" value="Ribosomal protein L30, ferredoxin-like fold domain"/>
    <property type="match status" value="1"/>
</dbReference>
<evidence type="ECO:0000256" key="7">
    <source>
        <dbReference type="ARBA" id="ARBA00039196"/>
    </source>
</evidence>